<reference evidence="3" key="3">
    <citation type="submission" date="2022-08" db="EMBL/GenBank/DDBJ databases">
        <title>Whole genome sequencing of non-tuberculosis mycobacteria type-strains.</title>
        <authorList>
            <person name="Igarashi Y."/>
            <person name="Osugi A."/>
            <person name="Mitarai S."/>
        </authorList>
    </citation>
    <scope>NUCLEOTIDE SEQUENCE</scope>
    <source>
        <strain evidence="3">JCM 16372</strain>
        <plasmid evidence="3">unnamed</plasmid>
    </source>
</reference>
<protein>
    <submittedName>
        <fullName evidence="2">Uncharacterized protein</fullName>
    </submittedName>
</protein>
<dbReference type="AlphaFoldDB" id="A0A9X2Y986"/>
<dbReference type="EMBL" id="JACKRN010000121">
    <property type="protein sequence ID" value="MCV7069622.1"/>
    <property type="molecule type" value="Genomic_DNA"/>
</dbReference>
<reference evidence="2" key="2">
    <citation type="journal article" date="2022" name="BMC Genomics">
        <title>Comparative genome analysis of mycobacteria focusing on tRNA and non-coding RNA.</title>
        <authorList>
            <person name="Behra P.R.K."/>
            <person name="Pettersson B.M.F."/>
            <person name="Ramesh M."/>
            <person name="Das S."/>
            <person name="Dasgupta S."/>
            <person name="Kirsebom L.A."/>
        </authorList>
    </citation>
    <scope>NUCLEOTIDE SEQUENCE</scope>
    <source>
        <strain evidence="2">DSM 45406</strain>
    </source>
</reference>
<evidence type="ECO:0000313" key="3">
    <source>
        <dbReference type="EMBL" id="ULP40002.1"/>
    </source>
</evidence>
<evidence type="ECO:0000313" key="2">
    <source>
        <dbReference type="EMBL" id="MCV7069622.1"/>
    </source>
</evidence>
<proteinExistence type="predicted"/>
<name>A0A9X2Y986_9MYCO</name>
<evidence type="ECO:0000313" key="5">
    <source>
        <dbReference type="Proteomes" id="UP001140272"/>
    </source>
</evidence>
<feature type="region of interest" description="Disordered" evidence="1">
    <location>
        <begin position="533"/>
        <end position="554"/>
    </location>
</feature>
<reference evidence="2" key="1">
    <citation type="submission" date="2020-07" db="EMBL/GenBank/DDBJ databases">
        <authorList>
            <person name="Pettersson B.M.F."/>
            <person name="Behra P.R.K."/>
            <person name="Ramesh M."/>
            <person name="Das S."/>
            <person name="Dasgupta S."/>
            <person name="Kirsebom L.A."/>
        </authorList>
    </citation>
    <scope>NUCLEOTIDE SEQUENCE</scope>
    <source>
        <strain evidence="2">DSM 45406</strain>
    </source>
</reference>
<dbReference type="RefSeq" id="WP_239736436.1">
    <property type="nucleotide sequence ID" value="NZ_CP092428.2"/>
</dbReference>
<gene>
    <name evidence="2" type="ORF">H7H73_03015</name>
    <name evidence="3" type="ORF">MJO55_28035</name>
</gene>
<dbReference type="Proteomes" id="UP001140272">
    <property type="component" value="Unassembled WGS sequence"/>
</dbReference>
<dbReference type="EMBL" id="CP092428">
    <property type="protein sequence ID" value="ULP40002.1"/>
    <property type="molecule type" value="Genomic_DNA"/>
</dbReference>
<keyword evidence="4" id="KW-1185">Reference proteome</keyword>
<organism evidence="2 5">
    <name type="scientific">Mycolicibacterium rufum</name>
    <dbReference type="NCBI Taxonomy" id="318424"/>
    <lineage>
        <taxon>Bacteria</taxon>
        <taxon>Bacillati</taxon>
        <taxon>Actinomycetota</taxon>
        <taxon>Actinomycetes</taxon>
        <taxon>Mycobacteriales</taxon>
        <taxon>Mycobacteriaceae</taxon>
        <taxon>Mycolicibacterium</taxon>
    </lineage>
</organism>
<geneLocation type="plasmid" evidence="3 4">
    <name>unnamed</name>
</geneLocation>
<keyword evidence="3" id="KW-0614">Plasmid</keyword>
<accession>A0A9X2Y986</accession>
<feature type="compositionally biased region" description="Acidic residues" evidence="1">
    <location>
        <begin position="533"/>
        <end position="546"/>
    </location>
</feature>
<sequence>MNLRKRRLPAHGISSPVIAEDAYWQQHSQWGAPTVDTAEFAKLLGVSIAAFHKLTTRDPNFPQPAIPGRPKLWTKVQAFECKRVRRQNRGAQIPRIYHQGDGLQPAMWVGAERHAPYDAYGSPKPWIVHIWQPADDRGPVAVAYGDVMTTGRAAHWAPRLLQVLESVTAVAVVSDEMRPLPGEVSPPGWQAELAVAERQHGAPPGTAIVETCGWFDLANLLRVNLPWWPAGLRRLDDIQAWRPGAAPQSVRPSDPLYDPNTLNQLLAEAADDAEADRCRSVVDVINARLEAGIYAAPAHPDVPGGVERPGLFQAAYPRNPNPTLLEPPTLGEVYPLMNLRVPSEAARQKAVELLSHRNEVRELVGITVCTSEDDGPLAREWISRLKPCEDPQTLGAMFARRTFTDDQRTHPCQWWYDPRADFGWIAKTTDGTYHATVGTRMPADGRLTAFEVEARWRAAFYRAAGTVWPMPLGGSGYYTCGYRGTGPDNLIAAVCQLHVAADAYLPDSSDTRGAPAALKQLVHTREAPLTVDESELAEVMDSLEAEDTQRGTPR</sequence>
<evidence type="ECO:0000313" key="4">
    <source>
        <dbReference type="Proteomes" id="UP001055159"/>
    </source>
</evidence>
<evidence type="ECO:0000256" key="1">
    <source>
        <dbReference type="SAM" id="MobiDB-lite"/>
    </source>
</evidence>
<dbReference type="Proteomes" id="UP001055159">
    <property type="component" value="Plasmid unnamed"/>
</dbReference>